<feature type="transmembrane region" description="Helical" evidence="5">
    <location>
        <begin position="136"/>
        <end position="157"/>
    </location>
</feature>
<reference evidence="7" key="1">
    <citation type="journal article" date="2019" name="Int. J. Syst. Evol. Microbiol.">
        <title>The Global Catalogue of Microorganisms (GCM) 10K type strain sequencing project: providing services to taxonomists for standard genome sequencing and annotation.</title>
        <authorList>
            <consortium name="The Broad Institute Genomics Platform"/>
            <consortium name="The Broad Institute Genome Sequencing Center for Infectious Disease"/>
            <person name="Wu L."/>
            <person name="Ma J."/>
        </authorList>
    </citation>
    <scope>NUCLEOTIDE SEQUENCE [LARGE SCALE GENOMIC DNA]</scope>
    <source>
        <strain evidence="7">JCM 18952</strain>
    </source>
</reference>
<dbReference type="SUPFAM" id="SSF103473">
    <property type="entry name" value="MFS general substrate transporter"/>
    <property type="match status" value="1"/>
</dbReference>
<feature type="transmembrane region" description="Helical" evidence="5">
    <location>
        <begin position="32"/>
        <end position="49"/>
    </location>
</feature>
<dbReference type="Proteomes" id="UP001501257">
    <property type="component" value="Unassembled WGS sequence"/>
</dbReference>
<evidence type="ECO:0000313" key="7">
    <source>
        <dbReference type="Proteomes" id="UP001501257"/>
    </source>
</evidence>
<evidence type="ECO:0000313" key="6">
    <source>
        <dbReference type="EMBL" id="GAA5228288.1"/>
    </source>
</evidence>
<accession>A0ABP9TPT6</accession>
<gene>
    <name evidence="6" type="ORF">GCM10025778_28210</name>
</gene>
<organism evidence="6 7">
    <name type="scientific">Paeniglutamicibacter antarcticus</name>
    <dbReference type="NCBI Taxonomy" id="494023"/>
    <lineage>
        <taxon>Bacteria</taxon>
        <taxon>Bacillati</taxon>
        <taxon>Actinomycetota</taxon>
        <taxon>Actinomycetes</taxon>
        <taxon>Micrococcales</taxon>
        <taxon>Micrococcaceae</taxon>
        <taxon>Paeniglutamicibacter</taxon>
    </lineage>
</organism>
<keyword evidence="2 5" id="KW-0812">Transmembrane</keyword>
<comment type="subcellular location">
    <subcellularLocation>
        <location evidence="1">Membrane</location>
        <topology evidence="1">Multi-pass membrane protein</topology>
    </subcellularLocation>
</comment>
<evidence type="ECO:0000256" key="1">
    <source>
        <dbReference type="ARBA" id="ARBA00004141"/>
    </source>
</evidence>
<evidence type="ECO:0000256" key="5">
    <source>
        <dbReference type="SAM" id="Phobius"/>
    </source>
</evidence>
<keyword evidence="4 5" id="KW-0472">Membrane</keyword>
<dbReference type="Gene3D" id="1.20.1250.20">
    <property type="entry name" value="MFS general substrate transporter like domains"/>
    <property type="match status" value="1"/>
</dbReference>
<protein>
    <recommendedName>
        <fullName evidence="8">MFS transporter</fullName>
    </recommendedName>
</protein>
<feature type="transmembrane region" description="Helical" evidence="5">
    <location>
        <begin position="61"/>
        <end position="80"/>
    </location>
</feature>
<comment type="caution">
    <text evidence="6">The sequence shown here is derived from an EMBL/GenBank/DDBJ whole genome shotgun (WGS) entry which is preliminary data.</text>
</comment>
<feature type="transmembrane region" description="Helical" evidence="5">
    <location>
        <begin position="100"/>
        <end position="124"/>
    </location>
</feature>
<dbReference type="PANTHER" id="PTHR23501:SF197">
    <property type="entry name" value="COMD"/>
    <property type="match status" value="1"/>
</dbReference>
<sequence length="181" mass="18974">MNIPLGVMALAAAFFFLHLPETDTAHRPRIDVAGMLLLALASTALVLTTTWGGSTDAWDSAIVLSLIAITLVAAVLFVVVENRAEAPIMSMKLFREPNFVKTTVAGLVIGVAMFGALAYLPTFLQMVTGANATQSGLLMIPMMGGLLVTSIGSGAFVSKTGRYKWFPVVGTFVVAGALALL</sequence>
<evidence type="ECO:0000256" key="3">
    <source>
        <dbReference type="ARBA" id="ARBA00022989"/>
    </source>
</evidence>
<proteinExistence type="predicted"/>
<evidence type="ECO:0000256" key="2">
    <source>
        <dbReference type="ARBA" id="ARBA00022692"/>
    </source>
</evidence>
<evidence type="ECO:0008006" key="8">
    <source>
        <dbReference type="Google" id="ProtNLM"/>
    </source>
</evidence>
<keyword evidence="7" id="KW-1185">Reference proteome</keyword>
<dbReference type="InterPro" id="IPR036259">
    <property type="entry name" value="MFS_trans_sf"/>
</dbReference>
<feature type="transmembrane region" description="Helical" evidence="5">
    <location>
        <begin position="163"/>
        <end position="180"/>
    </location>
</feature>
<dbReference type="RefSeq" id="WP_345468675.1">
    <property type="nucleotide sequence ID" value="NZ_BAABLK010000036.1"/>
</dbReference>
<dbReference type="EMBL" id="BAABLK010000036">
    <property type="protein sequence ID" value="GAA5228288.1"/>
    <property type="molecule type" value="Genomic_DNA"/>
</dbReference>
<evidence type="ECO:0000256" key="4">
    <source>
        <dbReference type="ARBA" id="ARBA00023136"/>
    </source>
</evidence>
<dbReference type="PANTHER" id="PTHR23501">
    <property type="entry name" value="MAJOR FACILITATOR SUPERFAMILY"/>
    <property type="match status" value="1"/>
</dbReference>
<name>A0ABP9TPT6_9MICC</name>
<keyword evidence="3 5" id="KW-1133">Transmembrane helix</keyword>